<organism evidence="2 3">
    <name type="scientific">Pseudomonas kairouanensis</name>
    <dbReference type="NCBI Taxonomy" id="2293832"/>
    <lineage>
        <taxon>Bacteria</taxon>
        <taxon>Pseudomonadati</taxon>
        <taxon>Pseudomonadota</taxon>
        <taxon>Gammaproteobacteria</taxon>
        <taxon>Pseudomonadales</taxon>
        <taxon>Pseudomonadaceae</taxon>
        <taxon>Pseudomonas</taxon>
    </lineage>
</organism>
<dbReference type="EMBL" id="QUZU01000032">
    <property type="protein sequence ID" value="TFY86481.1"/>
    <property type="molecule type" value="Genomic_DNA"/>
</dbReference>
<comment type="caution">
    <text evidence="2">The sequence shown here is derived from an EMBL/GenBank/DDBJ whole genome shotgun (WGS) entry which is preliminary data.</text>
</comment>
<accession>A0A4Z0AJD9</accession>
<keyword evidence="3" id="KW-1185">Reference proteome</keyword>
<proteinExistence type="predicted"/>
<evidence type="ECO:0000313" key="2">
    <source>
        <dbReference type="EMBL" id="TFY86481.1"/>
    </source>
</evidence>
<feature type="region of interest" description="Disordered" evidence="1">
    <location>
        <begin position="1"/>
        <end position="49"/>
    </location>
</feature>
<protein>
    <submittedName>
        <fullName evidence="2">Uncharacterized protein</fullName>
    </submittedName>
</protein>
<dbReference type="Proteomes" id="UP000297391">
    <property type="component" value="Unassembled WGS sequence"/>
</dbReference>
<name>A0A4Z0AJD9_9PSED</name>
<dbReference type="RefSeq" id="WP_135291092.1">
    <property type="nucleotide sequence ID" value="NZ_QUZU01000032.1"/>
</dbReference>
<reference evidence="2 3" key="1">
    <citation type="journal article" date="2019" name="Syst. Appl. Microbiol.">
        <title>New species of pathogenic Pseudomonas isolated from citrus in Tunisia: Proposal of Pseudomonas kairouanensis sp. nov. and Pseudomonas nabeulensis sp. nov.</title>
        <authorList>
            <person name="Oueslati M."/>
            <person name="Mulet M."/>
            <person name="Gomila M."/>
            <person name="Berge O."/>
            <person name="Hajlaoui M.R."/>
            <person name="Lalucat J."/>
            <person name="Sadfi-Zouaoui N."/>
            <person name="Garcia-Valdes E."/>
        </authorList>
    </citation>
    <scope>NUCLEOTIDE SEQUENCE [LARGE SCALE GENOMIC DNA]</scope>
    <source>
        <strain evidence="2 3">KC12</strain>
    </source>
</reference>
<dbReference type="AlphaFoldDB" id="A0A4Z0AJD9"/>
<evidence type="ECO:0000256" key="1">
    <source>
        <dbReference type="SAM" id="MobiDB-lite"/>
    </source>
</evidence>
<evidence type="ECO:0000313" key="3">
    <source>
        <dbReference type="Proteomes" id="UP000297391"/>
    </source>
</evidence>
<dbReference type="OrthoDB" id="7009933at2"/>
<gene>
    <name evidence="2" type="ORF">DYL59_22130</name>
</gene>
<sequence>MKINGATPLGHPLVRGQVEEPQASSAYPSRDEQRISWEASPRQPPARRAALSSLRYQALQNAPVARANTTPPGQHSTDSQLANELDKNFGELHPFFREGRLTQSSLRSIAAQALAGD</sequence>